<protein>
    <recommendedName>
        <fullName evidence="4">Ribosome biogenesis protein NSA1</fullName>
    </recommendedName>
</protein>
<keyword evidence="3" id="KW-1185">Reference proteome</keyword>
<evidence type="ECO:0008006" key="4">
    <source>
        <dbReference type="Google" id="ProtNLM"/>
    </source>
</evidence>
<dbReference type="RefSeq" id="XP_020062034.1">
    <property type="nucleotide sequence ID" value="XM_020210683.1"/>
</dbReference>
<evidence type="ECO:0000256" key="1">
    <source>
        <dbReference type="SAM" id="MobiDB-lite"/>
    </source>
</evidence>
<dbReference type="AlphaFoldDB" id="A0A1E4SBZ7"/>
<gene>
    <name evidence="2" type="ORF">CANTADRAFT_57357</name>
</gene>
<name>A0A1E4SBZ7_9ASCO</name>
<dbReference type="SUPFAM" id="SSF50978">
    <property type="entry name" value="WD40 repeat-like"/>
    <property type="match status" value="1"/>
</dbReference>
<dbReference type="InterPro" id="IPR036322">
    <property type="entry name" value="WD40_repeat_dom_sf"/>
</dbReference>
<sequence>MNDHDEIVRLGFLSDQYLYSCSNEGKLVIRDLINDDANESYKVYLLHNPVLDIQLKVSSHNDNRIVIACAGKNSELKMYEVNLESSSDTSEHIWGVAGPRGNRDFSVIQNSNLRSTIDLNYTSSIPRPLRRSYTNLNLRAFITATSSAANSYTDRQVNALSPIWTSNTSYQKFLFLAAPSESISNWFVSVCILDDYIVTGSQFGKVMIYNIFEDTFPIHTLEVSQFPIRYLAKFGSSNHLIYSDSISKVGILDMNTFKVIKLYDHLEIGPLSYLNVVLPNLSTKRRKQRKLSIDGLRFDPVYLICTKIDKSLAMYKLFDDGTSELLLNVDLGTFIPSMALLKANEYEAFNSMFGNVQDDLVSDVESVEEALEASKKRKLLADVLTVAGRIPVQPLHNPETQTDNDDNDDGKGDKDGLNAGVKSMRIG</sequence>
<dbReference type="EMBL" id="KV453917">
    <property type="protein sequence ID" value="ODV76912.1"/>
    <property type="molecule type" value="Genomic_DNA"/>
</dbReference>
<proteinExistence type="predicted"/>
<evidence type="ECO:0000313" key="2">
    <source>
        <dbReference type="EMBL" id="ODV76912.1"/>
    </source>
</evidence>
<feature type="region of interest" description="Disordered" evidence="1">
    <location>
        <begin position="392"/>
        <end position="427"/>
    </location>
</feature>
<dbReference type="InterPro" id="IPR015943">
    <property type="entry name" value="WD40/YVTN_repeat-like_dom_sf"/>
</dbReference>
<dbReference type="OrthoDB" id="18388at2759"/>
<organism evidence="2 3">
    <name type="scientific">Suhomyces tanzawaensis NRRL Y-17324</name>
    <dbReference type="NCBI Taxonomy" id="984487"/>
    <lineage>
        <taxon>Eukaryota</taxon>
        <taxon>Fungi</taxon>
        <taxon>Dikarya</taxon>
        <taxon>Ascomycota</taxon>
        <taxon>Saccharomycotina</taxon>
        <taxon>Pichiomycetes</taxon>
        <taxon>Debaryomycetaceae</taxon>
        <taxon>Suhomyces</taxon>
    </lineage>
</organism>
<dbReference type="Gene3D" id="2.130.10.10">
    <property type="entry name" value="YVTN repeat-like/Quinoprotein amine dehydrogenase"/>
    <property type="match status" value="1"/>
</dbReference>
<dbReference type="Proteomes" id="UP000094285">
    <property type="component" value="Unassembled WGS sequence"/>
</dbReference>
<dbReference type="STRING" id="984487.A0A1E4SBZ7"/>
<dbReference type="GeneID" id="30984819"/>
<reference evidence="3" key="1">
    <citation type="submission" date="2016-05" db="EMBL/GenBank/DDBJ databases">
        <title>Comparative genomics of biotechnologically important yeasts.</title>
        <authorList>
            <consortium name="DOE Joint Genome Institute"/>
            <person name="Riley R."/>
            <person name="Haridas S."/>
            <person name="Wolfe K.H."/>
            <person name="Lopes M.R."/>
            <person name="Hittinger C.T."/>
            <person name="Goker M."/>
            <person name="Salamov A."/>
            <person name="Wisecaver J."/>
            <person name="Long T.M."/>
            <person name="Aerts A.L."/>
            <person name="Barry K."/>
            <person name="Choi C."/>
            <person name="Clum A."/>
            <person name="Coughlan A.Y."/>
            <person name="Deshpande S."/>
            <person name="Douglass A.P."/>
            <person name="Hanson S.J."/>
            <person name="Klenk H.-P."/>
            <person name="Labutti K."/>
            <person name="Lapidus A."/>
            <person name="Lindquist E."/>
            <person name="Lipzen A."/>
            <person name="Meier-Kolthoff J.P."/>
            <person name="Ohm R.A."/>
            <person name="Otillar R.P."/>
            <person name="Pangilinan J."/>
            <person name="Peng Y."/>
            <person name="Rokas A."/>
            <person name="Rosa C.A."/>
            <person name="Scheuner C."/>
            <person name="Sibirny A.A."/>
            <person name="Slot J.C."/>
            <person name="Stielow J.B."/>
            <person name="Sun H."/>
            <person name="Kurtzman C.P."/>
            <person name="Blackwell M."/>
            <person name="Grigoriev I.V."/>
            <person name="Jeffries T.W."/>
        </authorList>
    </citation>
    <scope>NUCLEOTIDE SEQUENCE [LARGE SCALE GENOMIC DNA]</scope>
    <source>
        <strain evidence="3">NRRL Y-17324</strain>
    </source>
</reference>
<accession>A0A1E4SBZ7</accession>
<evidence type="ECO:0000313" key="3">
    <source>
        <dbReference type="Proteomes" id="UP000094285"/>
    </source>
</evidence>